<evidence type="ECO:0000313" key="18">
    <source>
        <dbReference type="EMBL" id="KAL2270710.1"/>
    </source>
</evidence>
<dbReference type="EC" id="1.14.99.56" evidence="15"/>
<evidence type="ECO:0000256" key="13">
    <source>
        <dbReference type="ARBA" id="ARBA00044502"/>
    </source>
</evidence>
<dbReference type="Gene3D" id="2.70.50.70">
    <property type="match status" value="1"/>
</dbReference>
<evidence type="ECO:0000259" key="17">
    <source>
        <dbReference type="Pfam" id="PF03443"/>
    </source>
</evidence>
<feature type="transmembrane region" description="Helical" evidence="16">
    <location>
        <begin position="25"/>
        <end position="47"/>
    </location>
</feature>
<keyword evidence="12" id="KW-0624">Polysaccharide degradation</keyword>
<accession>A0ABR4DK09</accession>
<comment type="subcellular location">
    <subcellularLocation>
        <location evidence="2">Secreted</location>
    </subcellularLocation>
</comment>
<evidence type="ECO:0000313" key="19">
    <source>
        <dbReference type="Proteomes" id="UP001600064"/>
    </source>
</evidence>
<dbReference type="RefSeq" id="XP_070869434.1">
    <property type="nucleotide sequence ID" value="XM_071014494.1"/>
</dbReference>
<dbReference type="CDD" id="cd21175">
    <property type="entry name" value="LPMO_AA9"/>
    <property type="match status" value="1"/>
</dbReference>
<evidence type="ECO:0000256" key="10">
    <source>
        <dbReference type="ARBA" id="ARBA00023157"/>
    </source>
</evidence>
<keyword evidence="9" id="KW-0503">Monooxygenase</keyword>
<evidence type="ECO:0000256" key="4">
    <source>
        <dbReference type="ARBA" id="ARBA00022723"/>
    </source>
</evidence>
<keyword evidence="16" id="KW-0472">Membrane</keyword>
<keyword evidence="11" id="KW-0119">Carbohydrate metabolism</keyword>
<sequence length="276" mass="29916">MALHDPIGVTYTSIIPVATSPKPRLFAIMLLNSFVGSVVLLAGGAAAHGAVTSYVIAGKNYPGYQGFSPMNSPNVIQWQWNDYNPVTSANDPKLRCNGGRSATLAAEAYPGDEITAIWQQWTHSQGPILVWMYKCPGSFSSCDGSGQGWFKIDEAGFHGDGKTVFLDTERPSGWDIAKLVGGNKGWTSRFPQNLAPGNYLVRHELIALHQANAPQWYPECAQVVIKGSGTKQPPASYKAAIPGYCSQNDPNIRVPINDRSIPQTYKVPGPPVWRGE</sequence>
<dbReference type="PANTHER" id="PTHR33353:SF19">
    <property type="entry name" value="GLYCOSYLHYDROLASE FAMILY 61-8 PROTEIN"/>
    <property type="match status" value="1"/>
</dbReference>
<keyword evidence="10" id="KW-1015">Disulfide bond</keyword>
<evidence type="ECO:0000256" key="3">
    <source>
        <dbReference type="ARBA" id="ARBA00022525"/>
    </source>
</evidence>
<evidence type="ECO:0000256" key="16">
    <source>
        <dbReference type="SAM" id="Phobius"/>
    </source>
</evidence>
<dbReference type="InterPro" id="IPR049892">
    <property type="entry name" value="AA9"/>
</dbReference>
<dbReference type="GeneID" id="98129138"/>
<comment type="cofactor">
    <cofactor evidence="1">
        <name>Cu(2+)</name>
        <dbReference type="ChEBI" id="CHEBI:29036"/>
    </cofactor>
</comment>
<evidence type="ECO:0000256" key="7">
    <source>
        <dbReference type="ARBA" id="ARBA00023002"/>
    </source>
</evidence>
<keyword evidence="19" id="KW-1185">Reference proteome</keyword>
<reference evidence="18 19" key="1">
    <citation type="journal article" date="2024" name="Commun. Biol.">
        <title>Comparative genomic analysis of thermophilic fungi reveals convergent evolutionary adaptations and gene losses.</title>
        <authorList>
            <person name="Steindorff A.S."/>
            <person name="Aguilar-Pontes M.V."/>
            <person name="Robinson A.J."/>
            <person name="Andreopoulos B."/>
            <person name="LaButti K."/>
            <person name="Kuo A."/>
            <person name="Mondo S."/>
            <person name="Riley R."/>
            <person name="Otillar R."/>
            <person name="Haridas S."/>
            <person name="Lipzen A."/>
            <person name="Grimwood J."/>
            <person name="Schmutz J."/>
            <person name="Clum A."/>
            <person name="Reid I.D."/>
            <person name="Moisan M.C."/>
            <person name="Butler G."/>
            <person name="Nguyen T.T.M."/>
            <person name="Dewar K."/>
            <person name="Conant G."/>
            <person name="Drula E."/>
            <person name="Henrissat B."/>
            <person name="Hansel C."/>
            <person name="Singer S."/>
            <person name="Hutchinson M.I."/>
            <person name="de Vries R.P."/>
            <person name="Natvig D.O."/>
            <person name="Powell A.J."/>
            <person name="Tsang A."/>
            <person name="Grigoriev I.V."/>
        </authorList>
    </citation>
    <scope>NUCLEOTIDE SEQUENCE [LARGE SCALE GENOMIC DNA]</scope>
    <source>
        <strain evidence="18 19">ATCC 22073</strain>
    </source>
</reference>
<comment type="catalytic activity">
    <reaction evidence="14">
        <text>[(1-&gt;4)-beta-D-glucosyl]n+m + reduced acceptor + O2 = 4-dehydro-beta-D-glucosyl-[(1-&gt;4)-beta-D-glucosyl]n-1 + [(1-&gt;4)-beta-D-glucosyl]m + acceptor + H2O.</text>
        <dbReference type="EC" id="1.14.99.56"/>
    </reaction>
</comment>
<keyword evidence="7" id="KW-0560">Oxidoreductase</keyword>
<feature type="domain" description="Auxiliary Activity family 9 catalytic" evidence="17">
    <location>
        <begin position="48"/>
        <end position="265"/>
    </location>
</feature>
<keyword evidence="16" id="KW-1133">Transmembrane helix</keyword>
<protein>
    <recommendedName>
        <fullName evidence="15">lytic cellulose monooxygenase (C4-dehydrogenating)</fullName>
        <ecNumber evidence="15">1.14.99.56</ecNumber>
    </recommendedName>
</protein>
<keyword evidence="3" id="KW-0964">Secreted</keyword>
<proteinExistence type="inferred from homology"/>
<keyword evidence="5" id="KW-0732">Signal</keyword>
<gene>
    <name evidence="18" type="ORF">VTJ83DRAFT_81</name>
</gene>
<evidence type="ECO:0000256" key="9">
    <source>
        <dbReference type="ARBA" id="ARBA00023033"/>
    </source>
</evidence>
<dbReference type="Pfam" id="PF03443">
    <property type="entry name" value="AA9"/>
    <property type="match status" value="1"/>
</dbReference>
<comment type="similarity">
    <text evidence="13">Belongs to the polysaccharide monooxygenase AA9 family.</text>
</comment>
<dbReference type="PANTHER" id="PTHR33353">
    <property type="entry name" value="PUTATIVE (AFU_ORTHOLOGUE AFUA_1G12560)-RELATED"/>
    <property type="match status" value="1"/>
</dbReference>
<keyword evidence="6" id="KW-0136">Cellulose degradation</keyword>
<evidence type="ECO:0000256" key="15">
    <source>
        <dbReference type="ARBA" id="ARBA00047174"/>
    </source>
</evidence>
<comment type="caution">
    <text evidence="18">The sequence shown here is derived from an EMBL/GenBank/DDBJ whole genome shotgun (WGS) entry which is preliminary data.</text>
</comment>
<name>A0ABR4DK09_9PEZI</name>
<evidence type="ECO:0000256" key="5">
    <source>
        <dbReference type="ARBA" id="ARBA00022729"/>
    </source>
</evidence>
<keyword evidence="4" id="KW-0479">Metal-binding</keyword>
<evidence type="ECO:0000256" key="1">
    <source>
        <dbReference type="ARBA" id="ARBA00001973"/>
    </source>
</evidence>
<keyword evidence="16" id="KW-0812">Transmembrane</keyword>
<evidence type="ECO:0000256" key="11">
    <source>
        <dbReference type="ARBA" id="ARBA00023277"/>
    </source>
</evidence>
<organism evidence="18 19">
    <name type="scientific">Remersonia thermophila</name>
    <dbReference type="NCBI Taxonomy" id="72144"/>
    <lineage>
        <taxon>Eukaryota</taxon>
        <taxon>Fungi</taxon>
        <taxon>Dikarya</taxon>
        <taxon>Ascomycota</taxon>
        <taxon>Pezizomycotina</taxon>
        <taxon>Sordariomycetes</taxon>
        <taxon>Sordariomycetidae</taxon>
        <taxon>Sordariales</taxon>
        <taxon>Sordariales incertae sedis</taxon>
        <taxon>Remersonia</taxon>
    </lineage>
</organism>
<evidence type="ECO:0000256" key="14">
    <source>
        <dbReference type="ARBA" id="ARBA00045077"/>
    </source>
</evidence>
<evidence type="ECO:0000256" key="6">
    <source>
        <dbReference type="ARBA" id="ARBA00023001"/>
    </source>
</evidence>
<dbReference type="InterPro" id="IPR005103">
    <property type="entry name" value="AA9_LPMO"/>
</dbReference>
<evidence type="ECO:0000256" key="12">
    <source>
        <dbReference type="ARBA" id="ARBA00023326"/>
    </source>
</evidence>
<evidence type="ECO:0000256" key="2">
    <source>
        <dbReference type="ARBA" id="ARBA00004613"/>
    </source>
</evidence>
<dbReference type="Proteomes" id="UP001600064">
    <property type="component" value="Unassembled WGS sequence"/>
</dbReference>
<evidence type="ECO:0000256" key="8">
    <source>
        <dbReference type="ARBA" id="ARBA00023008"/>
    </source>
</evidence>
<dbReference type="EMBL" id="JAZGUE010000001">
    <property type="protein sequence ID" value="KAL2270710.1"/>
    <property type="molecule type" value="Genomic_DNA"/>
</dbReference>
<keyword evidence="8" id="KW-0186">Copper</keyword>